<organism evidence="1 2">
    <name type="scientific">Agaribacillus aureus</name>
    <dbReference type="NCBI Taxonomy" id="3051825"/>
    <lineage>
        <taxon>Bacteria</taxon>
        <taxon>Pseudomonadati</taxon>
        <taxon>Bacteroidota</taxon>
        <taxon>Cytophagia</taxon>
        <taxon>Cytophagales</taxon>
        <taxon>Splendidivirgaceae</taxon>
        <taxon>Agaribacillus</taxon>
    </lineage>
</organism>
<accession>A0ABT8LGF0</accession>
<sequence length="50" mass="5778">MTTGILKWGQLLFQFFPDSVASGGELKNEVVDKWNVSVIARKSMIWEWSF</sequence>
<evidence type="ECO:0000313" key="1">
    <source>
        <dbReference type="EMBL" id="MDN5216002.1"/>
    </source>
</evidence>
<comment type="caution">
    <text evidence="1">The sequence shown here is derived from an EMBL/GenBank/DDBJ whole genome shotgun (WGS) entry which is preliminary data.</text>
</comment>
<dbReference type="RefSeq" id="WP_346761336.1">
    <property type="nucleotide sequence ID" value="NZ_JAUJEB010000007.1"/>
</dbReference>
<gene>
    <name evidence="1" type="ORF">QQ020_28245</name>
</gene>
<name>A0ABT8LGF0_9BACT</name>
<proteinExistence type="predicted"/>
<keyword evidence="2" id="KW-1185">Reference proteome</keyword>
<protein>
    <submittedName>
        <fullName evidence="1">Uncharacterized protein</fullName>
    </submittedName>
</protein>
<dbReference type="Proteomes" id="UP001172083">
    <property type="component" value="Unassembled WGS sequence"/>
</dbReference>
<dbReference type="EMBL" id="JAUJEB010000007">
    <property type="protein sequence ID" value="MDN5216002.1"/>
    <property type="molecule type" value="Genomic_DNA"/>
</dbReference>
<evidence type="ECO:0000313" key="2">
    <source>
        <dbReference type="Proteomes" id="UP001172083"/>
    </source>
</evidence>
<reference evidence="1" key="1">
    <citation type="submission" date="2023-06" db="EMBL/GenBank/DDBJ databases">
        <title>Genomic of Agaribacillus aureum.</title>
        <authorList>
            <person name="Wang G."/>
        </authorList>
    </citation>
    <scope>NUCLEOTIDE SEQUENCE</scope>
    <source>
        <strain evidence="1">BMA12</strain>
    </source>
</reference>